<feature type="compositionally biased region" description="Gly residues" evidence="1">
    <location>
        <begin position="464"/>
        <end position="475"/>
    </location>
</feature>
<feature type="compositionally biased region" description="Low complexity" evidence="1">
    <location>
        <begin position="1075"/>
        <end position="1086"/>
    </location>
</feature>
<evidence type="ECO:0000256" key="1">
    <source>
        <dbReference type="SAM" id="MobiDB-lite"/>
    </source>
</evidence>
<feature type="compositionally biased region" description="Low complexity" evidence="1">
    <location>
        <begin position="1052"/>
        <end position="1065"/>
    </location>
</feature>
<feature type="compositionally biased region" description="Gly residues" evidence="1">
    <location>
        <begin position="1186"/>
        <end position="1195"/>
    </location>
</feature>
<evidence type="ECO:0000313" key="3">
    <source>
        <dbReference type="Proteomes" id="UP000664859"/>
    </source>
</evidence>
<name>A0A836CGG2_9STRA</name>
<feature type="region of interest" description="Disordered" evidence="1">
    <location>
        <begin position="275"/>
        <end position="299"/>
    </location>
</feature>
<proteinExistence type="predicted"/>
<dbReference type="AlphaFoldDB" id="A0A836CGG2"/>
<feature type="compositionally biased region" description="Basic residues" evidence="1">
    <location>
        <begin position="922"/>
        <end position="961"/>
    </location>
</feature>
<accession>A0A836CGG2</accession>
<feature type="compositionally biased region" description="Low complexity" evidence="1">
    <location>
        <begin position="977"/>
        <end position="992"/>
    </location>
</feature>
<feature type="region of interest" description="Disordered" evidence="1">
    <location>
        <begin position="231"/>
        <end position="255"/>
    </location>
</feature>
<feature type="region of interest" description="Disordered" evidence="1">
    <location>
        <begin position="389"/>
        <end position="506"/>
    </location>
</feature>
<feature type="compositionally biased region" description="Polar residues" evidence="1">
    <location>
        <begin position="275"/>
        <end position="293"/>
    </location>
</feature>
<feature type="compositionally biased region" description="Basic and acidic residues" evidence="1">
    <location>
        <begin position="394"/>
        <end position="410"/>
    </location>
</feature>
<dbReference type="Proteomes" id="UP000664859">
    <property type="component" value="Unassembled WGS sequence"/>
</dbReference>
<sequence>MLRTAAPISGPAAAGGKPTRGAAALLQRIEKKFDPFGKGADRVMLDMKAGMEMLLDMHSPVELSSLCGALGVLEPVTSPERKSAVMHYIREGRHQAEQRFAEVLRFVWEGLLFEYLRSVGCPVFTAERDPRIYVLKYWRRSTTDPRGAASFVPYYLERRVYARADGQPEEDPDVGEVRARIMGAEVAVKEAEALVRASRDYRHILTYFSATADLHREAGEASLGVRRCEAATRAEAPAPREAPLPPRPRMRDAVSAGHGHCASCAVGAPRAEGTASTASSWTARVTSQQSMSRRAQLPAPPERVQCSEYLCNEVEVLRARLGHCEETVRVLSEQATELERKYDSVVGALVTSGAAHDAAADALLSALAARAADAAALTRTARAVFLAMDAGPDPDGRHDADRLDGARDGDGGDSGVDGGYSDRCRRRRRRSSSGSSSSSGGGGAEGRVSTHAGSSADRNAGRSGSSGGGGGGGGSTDVLECTEPRNRSGDSSTRKAAHGGGAPPAKLRSVRFSCAANATEGTSRRIGDCDAIGDDTAAADGDSLDLGGYVDEQVEETDTVDMGSGSSGGRRHSGADDFDVIMAGFDVDGGSGDMLWSRPCDTEAAPPELEVSAPPTAAAAAAAAAEVPETEMQPLTDSYAAAAAAAATASEVDDEAPAHLKWVWQVTLSMRSAPAAAAVAAVDRLDAHALIAQIGARHALARRRHAARAAWLRAERDEALALAAAADAAAAAATQRAEAAEASTARWEERCGDAEMRCEVAEYAAAAAGSAAEETAAAAAAQRAATLAAAAPVARALALSFDAAARGRGAQLAAALGLDGAALAEARAMYCAELESRAAALLAPPPPRGGGAAGAKKKGRGRSAPAAGKRGGSPAARGRGRSPRKSSPGPKRGGSKSPKGGSASPKKRRSKSPTKRGGSGGAKKRASGSPKKRGSSGSPKKRGSSGSPKKRGSSGSPKKRGSGSPTSPKKRHSGSPKTRGSSGSPTKSSGSPTKRKGSSSPEKRGSGGAGTKARGRSTTPKTPGSGSGSPAKRGSGSGSPAKSGGGKGKGGASASPAGTKRASGAKGERRGRSGSGAPRSSDAGDGLRPQSSDGTLAEKRSSSSSSAAAGKSRGRSGSGARRHSASVSPQQRLSRHNSRTDHAAAGDSPYQEGGQLPSSDSPEKRPEKRRPSQSSSPAGRRSRGGSVSGGIGGTGASQARGAGRKPKADGKGTKHK</sequence>
<feature type="compositionally biased region" description="Basic residues" evidence="1">
    <location>
        <begin position="905"/>
        <end position="914"/>
    </location>
</feature>
<feature type="compositionally biased region" description="Low complexity" evidence="1">
    <location>
        <begin position="885"/>
        <end position="904"/>
    </location>
</feature>
<keyword evidence="3" id="KW-1185">Reference proteome</keyword>
<organism evidence="2 3">
    <name type="scientific">Tribonema minus</name>
    <dbReference type="NCBI Taxonomy" id="303371"/>
    <lineage>
        <taxon>Eukaryota</taxon>
        <taxon>Sar</taxon>
        <taxon>Stramenopiles</taxon>
        <taxon>Ochrophyta</taxon>
        <taxon>PX clade</taxon>
        <taxon>Xanthophyceae</taxon>
        <taxon>Tribonematales</taxon>
        <taxon>Tribonemataceae</taxon>
        <taxon>Tribonema</taxon>
    </lineage>
</organism>
<feature type="compositionally biased region" description="Low complexity" evidence="1">
    <location>
        <begin position="1028"/>
        <end position="1042"/>
    </location>
</feature>
<protein>
    <submittedName>
        <fullName evidence="2">Uncharacterized protein</fullName>
    </submittedName>
</protein>
<feature type="compositionally biased region" description="Low complexity" evidence="1">
    <location>
        <begin position="862"/>
        <end position="877"/>
    </location>
</feature>
<feature type="compositionally biased region" description="Low complexity" evidence="1">
    <location>
        <begin position="1102"/>
        <end position="1111"/>
    </location>
</feature>
<comment type="caution">
    <text evidence="2">The sequence shown here is derived from an EMBL/GenBank/DDBJ whole genome shotgun (WGS) entry which is preliminary data.</text>
</comment>
<feature type="compositionally biased region" description="Basic and acidic residues" evidence="1">
    <location>
        <begin position="1206"/>
        <end position="1216"/>
    </location>
</feature>
<dbReference type="EMBL" id="JAFCMP010000168">
    <property type="protein sequence ID" value="KAG5184343.1"/>
    <property type="molecule type" value="Genomic_DNA"/>
</dbReference>
<gene>
    <name evidence="2" type="ORF">JKP88DRAFT_277114</name>
</gene>
<feature type="compositionally biased region" description="Low complexity" evidence="1">
    <location>
        <begin position="446"/>
        <end position="463"/>
    </location>
</feature>
<evidence type="ECO:0000313" key="2">
    <source>
        <dbReference type="EMBL" id="KAG5184343.1"/>
    </source>
</evidence>
<dbReference type="OrthoDB" id="194560at2759"/>
<feature type="region of interest" description="Disordered" evidence="1">
    <location>
        <begin position="556"/>
        <end position="575"/>
    </location>
</feature>
<feature type="region of interest" description="Disordered" evidence="1">
    <location>
        <begin position="841"/>
        <end position="1216"/>
    </location>
</feature>
<feature type="compositionally biased region" description="Basic and acidic residues" evidence="1">
    <location>
        <begin position="1161"/>
        <end position="1170"/>
    </location>
</feature>
<reference evidence="2" key="1">
    <citation type="submission" date="2021-02" db="EMBL/GenBank/DDBJ databases">
        <title>First Annotated Genome of the Yellow-green Alga Tribonema minus.</title>
        <authorList>
            <person name="Mahan K.M."/>
        </authorList>
    </citation>
    <scope>NUCLEOTIDE SEQUENCE</scope>
    <source>
        <strain evidence="2">UTEX B ZZ1240</strain>
    </source>
</reference>